<reference evidence="1" key="1">
    <citation type="submission" date="2014-09" db="EMBL/GenBank/DDBJ databases">
        <authorList>
            <person name="Magalhaes I.L.F."/>
            <person name="Oliveira U."/>
            <person name="Santos F.R."/>
            <person name="Vidigal T.H.D.A."/>
            <person name="Brescovit A.D."/>
            <person name="Santos A.J."/>
        </authorList>
    </citation>
    <scope>NUCLEOTIDE SEQUENCE</scope>
    <source>
        <tissue evidence="1">Shoot tissue taken approximately 20 cm above the soil surface</tissue>
    </source>
</reference>
<name>A0A0A9ABU5_ARUDO</name>
<dbReference type="AlphaFoldDB" id="A0A0A9ABU5"/>
<accession>A0A0A9ABU5</accession>
<proteinExistence type="predicted"/>
<reference evidence="1" key="2">
    <citation type="journal article" date="2015" name="Data Brief">
        <title>Shoot transcriptome of the giant reed, Arundo donax.</title>
        <authorList>
            <person name="Barrero R.A."/>
            <person name="Guerrero F.D."/>
            <person name="Moolhuijzen P."/>
            <person name="Goolsby J.A."/>
            <person name="Tidwell J."/>
            <person name="Bellgard S.E."/>
            <person name="Bellgard M.I."/>
        </authorList>
    </citation>
    <scope>NUCLEOTIDE SEQUENCE</scope>
    <source>
        <tissue evidence="1">Shoot tissue taken approximately 20 cm above the soil surface</tissue>
    </source>
</reference>
<protein>
    <submittedName>
        <fullName evidence="1">Uncharacterized protein</fullName>
    </submittedName>
</protein>
<dbReference type="EMBL" id="GBRH01248791">
    <property type="protein sequence ID" value="JAD49104.1"/>
    <property type="molecule type" value="Transcribed_RNA"/>
</dbReference>
<evidence type="ECO:0000313" key="1">
    <source>
        <dbReference type="EMBL" id="JAD49104.1"/>
    </source>
</evidence>
<organism evidence="1">
    <name type="scientific">Arundo donax</name>
    <name type="common">Giant reed</name>
    <name type="synonym">Donax arundinaceus</name>
    <dbReference type="NCBI Taxonomy" id="35708"/>
    <lineage>
        <taxon>Eukaryota</taxon>
        <taxon>Viridiplantae</taxon>
        <taxon>Streptophyta</taxon>
        <taxon>Embryophyta</taxon>
        <taxon>Tracheophyta</taxon>
        <taxon>Spermatophyta</taxon>
        <taxon>Magnoliopsida</taxon>
        <taxon>Liliopsida</taxon>
        <taxon>Poales</taxon>
        <taxon>Poaceae</taxon>
        <taxon>PACMAD clade</taxon>
        <taxon>Arundinoideae</taxon>
        <taxon>Arundineae</taxon>
        <taxon>Arundo</taxon>
    </lineage>
</organism>
<sequence>MFSRWWLQLQSDECSGVSTIQHMLSQLDLVILQEV</sequence>